<comment type="subcellular location">
    <subcellularLocation>
        <location evidence="1">Membrane</location>
        <topology evidence="1">Multi-pass membrane protein</topology>
    </subcellularLocation>
</comment>
<sequence>MKAKYVCTISQARRIIIATWIASFLLAVPILFVQVQMRVGERVKAYWCVRDWNSKPGWLCHELYMLLLVLVVPACVMAITYTAICWEICRVMKRRYHMTSGKESVPYHVLICSMKVHFGRVWTL</sequence>
<evidence type="ECO:0000256" key="6">
    <source>
        <dbReference type="ARBA" id="ARBA00023136"/>
    </source>
</evidence>
<feature type="transmembrane region" description="Helical" evidence="9">
    <location>
        <begin position="63"/>
        <end position="89"/>
    </location>
</feature>
<evidence type="ECO:0000256" key="4">
    <source>
        <dbReference type="ARBA" id="ARBA00022989"/>
    </source>
</evidence>
<protein>
    <recommendedName>
        <fullName evidence="10">G-protein coupled receptors family 1 profile domain-containing protein</fullName>
    </recommendedName>
</protein>
<evidence type="ECO:0000259" key="10">
    <source>
        <dbReference type="PROSITE" id="PS50262"/>
    </source>
</evidence>
<keyword evidence="3 9" id="KW-0812">Transmembrane</keyword>
<dbReference type="InterPro" id="IPR000276">
    <property type="entry name" value="GPCR_Rhodpsn"/>
</dbReference>
<evidence type="ECO:0000256" key="9">
    <source>
        <dbReference type="SAM" id="Phobius"/>
    </source>
</evidence>
<evidence type="ECO:0000256" key="7">
    <source>
        <dbReference type="ARBA" id="ARBA00023170"/>
    </source>
</evidence>
<dbReference type="InterPro" id="IPR017452">
    <property type="entry name" value="GPCR_Rhodpsn_7TM"/>
</dbReference>
<keyword evidence="6 9" id="KW-0472">Membrane</keyword>
<keyword evidence="7" id="KW-0675">Receptor</keyword>
<dbReference type="PANTHER" id="PTHR24243:SF208">
    <property type="entry name" value="PYROKININ-1 RECEPTOR"/>
    <property type="match status" value="1"/>
</dbReference>
<accession>A0ABD0YUZ0</accession>
<comment type="caution">
    <text evidence="11">The sequence shown here is derived from an EMBL/GenBank/DDBJ whole genome shotgun (WGS) entry which is preliminary data.</text>
</comment>
<evidence type="ECO:0000313" key="11">
    <source>
        <dbReference type="EMBL" id="KAL1128998.1"/>
    </source>
</evidence>
<reference evidence="11 12" key="1">
    <citation type="submission" date="2024-07" db="EMBL/GenBank/DDBJ databases">
        <title>Chromosome-level genome assembly of the water stick insect Ranatra chinensis (Heteroptera: Nepidae).</title>
        <authorList>
            <person name="Liu X."/>
        </authorList>
    </citation>
    <scope>NUCLEOTIDE SEQUENCE [LARGE SCALE GENOMIC DNA]</scope>
    <source>
        <strain evidence="11">Cailab_2021Rc</strain>
        <tissue evidence="11">Muscle</tissue>
    </source>
</reference>
<keyword evidence="8" id="KW-0807">Transducer</keyword>
<dbReference type="SUPFAM" id="SSF81321">
    <property type="entry name" value="Family A G protein-coupled receptor-like"/>
    <property type="match status" value="1"/>
</dbReference>
<dbReference type="Gene3D" id="1.20.1070.10">
    <property type="entry name" value="Rhodopsin 7-helix transmembrane proteins"/>
    <property type="match status" value="1"/>
</dbReference>
<dbReference type="GO" id="GO:0004930">
    <property type="term" value="F:G protein-coupled receptor activity"/>
    <property type="evidence" value="ECO:0007669"/>
    <property type="project" value="UniProtKB-KW"/>
</dbReference>
<dbReference type="PROSITE" id="PS50262">
    <property type="entry name" value="G_PROTEIN_RECEP_F1_2"/>
    <property type="match status" value="1"/>
</dbReference>
<dbReference type="Proteomes" id="UP001558652">
    <property type="component" value="Unassembled WGS sequence"/>
</dbReference>
<feature type="domain" description="G-protein coupled receptors family 1 profile" evidence="10">
    <location>
        <begin position="1"/>
        <end position="124"/>
    </location>
</feature>
<evidence type="ECO:0000256" key="3">
    <source>
        <dbReference type="ARBA" id="ARBA00022692"/>
    </source>
</evidence>
<evidence type="ECO:0000313" key="12">
    <source>
        <dbReference type="Proteomes" id="UP001558652"/>
    </source>
</evidence>
<dbReference type="EMBL" id="JBFDAA010000009">
    <property type="protein sequence ID" value="KAL1128998.1"/>
    <property type="molecule type" value="Genomic_DNA"/>
</dbReference>
<keyword evidence="5" id="KW-0297">G-protein coupled receptor</keyword>
<proteinExistence type="inferred from homology"/>
<dbReference type="AlphaFoldDB" id="A0ABD0YUZ0"/>
<keyword evidence="12" id="KW-1185">Reference proteome</keyword>
<evidence type="ECO:0000256" key="8">
    <source>
        <dbReference type="ARBA" id="ARBA00023224"/>
    </source>
</evidence>
<gene>
    <name evidence="11" type="ORF">AAG570_013530</name>
</gene>
<evidence type="ECO:0000256" key="5">
    <source>
        <dbReference type="ARBA" id="ARBA00023040"/>
    </source>
</evidence>
<comment type="similarity">
    <text evidence="2">Belongs to the G-protein coupled receptor 1 family.</text>
</comment>
<evidence type="ECO:0000256" key="1">
    <source>
        <dbReference type="ARBA" id="ARBA00004141"/>
    </source>
</evidence>
<evidence type="ECO:0000256" key="2">
    <source>
        <dbReference type="ARBA" id="ARBA00010663"/>
    </source>
</evidence>
<dbReference type="Pfam" id="PF00001">
    <property type="entry name" value="7tm_1"/>
    <property type="match status" value="1"/>
</dbReference>
<dbReference type="PANTHER" id="PTHR24243">
    <property type="entry name" value="G-PROTEIN COUPLED RECEPTOR"/>
    <property type="match status" value="1"/>
</dbReference>
<organism evidence="11 12">
    <name type="scientific">Ranatra chinensis</name>
    <dbReference type="NCBI Taxonomy" id="642074"/>
    <lineage>
        <taxon>Eukaryota</taxon>
        <taxon>Metazoa</taxon>
        <taxon>Ecdysozoa</taxon>
        <taxon>Arthropoda</taxon>
        <taxon>Hexapoda</taxon>
        <taxon>Insecta</taxon>
        <taxon>Pterygota</taxon>
        <taxon>Neoptera</taxon>
        <taxon>Paraneoptera</taxon>
        <taxon>Hemiptera</taxon>
        <taxon>Heteroptera</taxon>
        <taxon>Panheteroptera</taxon>
        <taxon>Nepomorpha</taxon>
        <taxon>Nepidae</taxon>
        <taxon>Ranatrinae</taxon>
        <taxon>Ranatra</taxon>
    </lineage>
</organism>
<name>A0ABD0YUZ0_9HEMI</name>
<keyword evidence="4 9" id="KW-1133">Transmembrane helix</keyword>
<feature type="transmembrane region" description="Helical" evidence="9">
    <location>
        <begin position="12"/>
        <end position="32"/>
    </location>
</feature>
<dbReference type="GO" id="GO:0016020">
    <property type="term" value="C:membrane"/>
    <property type="evidence" value="ECO:0007669"/>
    <property type="project" value="UniProtKB-SubCell"/>
</dbReference>